<accession>A0A5P8W7L3</accession>
<keyword evidence="1" id="KW-0732">Signal</keyword>
<evidence type="ECO:0000313" key="2">
    <source>
        <dbReference type="EMBL" id="QFS48755.1"/>
    </source>
</evidence>
<proteinExistence type="predicted"/>
<reference evidence="2 3" key="1">
    <citation type="submission" date="2019-10" db="EMBL/GenBank/DDBJ databases">
        <title>Genomic and transcriptomic insights into the perfect genentic adaptation of a filamentous nitrogen-fixing cyanobacterium to rice fields.</title>
        <authorList>
            <person name="Chen Z."/>
        </authorList>
    </citation>
    <scope>NUCLEOTIDE SEQUENCE [LARGE SCALE GENOMIC DNA]</scope>
    <source>
        <strain evidence="2">CCNUC1</strain>
    </source>
</reference>
<dbReference type="KEGG" id="nsh:GXM_06249"/>
<gene>
    <name evidence="2" type="ORF">GXM_06249</name>
</gene>
<feature type="signal peptide" evidence="1">
    <location>
        <begin position="1"/>
        <end position="23"/>
    </location>
</feature>
<keyword evidence="2" id="KW-0378">Hydrolase</keyword>
<feature type="chain" id="PRO_5024836026" evidence="1">
    <location>
        <begin position="24"/>
        <end position="296"/>
    </location>
</feature>
<dbReference type="Pfam" id="PF13365">
    <property type="entry name" value="Trypsin_2"/>
    <property type="match status" value="1"/>
</dbReference>
<dbReference type="InterPro" id="IPR009003">
    <property type="entry name" value="Peptidase_S1_PA"/>
</dbReference>
<evidence type="ECO:0000313" key="3">
    <source>
        <dbReference type="Proteomes" id="UP000326678"/>
    </source>
</evidence>
<dbReference type="Proteomes" id="UP000326678">
    <property type="component" value="Chromosome Gxm1"/>
</dbReference>
<name>A0A5P8W7L3_9NOSO</name>
<organism evidence="2 3">
    <name type="scientific">Nostoc sphaeroides CCNUC1</name>
    <dbReference type="NCBI Taxonomy" id="2653204"/>
    <lineage>
        <taxon>Bacteria</taxon>
        <taxon>Bacillati</taxon>
        <taxon>Cyanobacteriota</taxon>
        <taxon>Cyanophyceae</taxon>
        <taxon>Nostocales</taxon>
        <taxon>Nostocaceae</taxon>
        <taxon>Nostoc</taxon>
    </lineage>
</organism>
<keyword evidence="2" id="KW-0645">Protease</keyword>
<keyword evidence="3" id="KW-1185">Reference proteome</keyword>
<protein>
    <submittedName>
        <fullName evidence="2">Trypsin serine protease</fullName>
    </submittedName>
</protein>
<dbReference type="GO" id="GO:0006508">
    <property type="term" value="P:proteolysis"/>
    <property type="evidence" value="ECO:0007669"/>
    <property type="project" value="UniProtKB-KW"/>
</dbReference>
<dbReference type="AlphaFoldDB" id="A0A5P8W7L3"/>
<dbReference type="Gene3D" id="2.40.10.10">
    <property type="entry name" value="Trypsin-like serine proteases"/>
    <property type="match status" value="2"/>
</dbReference>
<dbReference type="InterPro" id="IPR043504">
    <property type="entry name" value="Peptidase_S1_PA_chymotrypsin"/>
</dbReference>
<evidence type="ECO:0000256" key="1">
    <source>
        <dbReference type="SAM" id="SignalP"/>
    </source>
</evidence>
<dbReference type="RefSeq" id="WP_225892278.1">
    <property type="nucleotide sequence ID" value="NZ_CP045226.1"/>
</dbReference>
<dbReference type="EMBL" id="CP045226">
    <property type="protein sequence ID" value="QFS48755.1"/>
    <property type="molecule type" value="Genomic_DNA"/>
</dbReference>
<dbReference type="GO" id="GO:0008233">
    <property type="term" value="F:peptidase activity"/>
    <property type="evidence" value="ECO:0007669"/>
    <property type="project" value="UniProtKB-KW"/>
</dbReference>
<sequence>MGFSKFSVISAISCLCFVSSAEAVYSTVQERIAAAPEISQSSEELSINDLRARSRAITVKIMAGETWGSGIIIESRGQLYTVLTNAHVLRIGDNYRIQTPDGRTYSGRLSRNDNFNDDDLATINFQSRRNYAIASIAQSPLKIGDETFASGFPNDSNRWLFTIGKVENLLPQSFQGGYQIGYSNDIFKGMSGGPILNRRGELVAINGRHKHPLWGNPFIFLDGSTPIAKIRAKFEQSSWAVPIERFLRRIPEFAQGAVYPRAELPDPIFPVSPQPPTPVNDTPIPANNLTRYRRVW</sequence>
<dbReference type="PANTHER" id="PTHR22939:SF129">
    <property type="entry name" value="SERINE PROTEASE HTRA2, MITOCHONDRIAL"/>
    <property type="match status" value="1"/>
</dbReference>
<dbReference type="PANTHER" id="PTHR22939">
    <property type="entry name" value="SERINE PROTEASE FAMILY S1C HTRA-RELATED"/>
    <property type="match status" value="1"/>
</dbReference>
<dbReference type="SUPFAM" id="SSF50494">
    <property type="entry name" value="Trypsin-like serine proteases"/>
    <property type="match status" value="1"/>
</dbReference>